<evidence type="ECO:0000313" key="3">
    <source>
        <dbReference type="Proteomes" id="UP000054279"/>
    </source>
</evidence>
<dbReference type="Proteomes" id="UP000054279">
    <property type="component" value="Unassembled WGS sequence"/>
</dbReference>
<gene>
    <name evidence="2" type="ORF">M422DRAFT_56389</name>
</gene>
<evidence type="ECO:0000313" key="2">
    <source>
        <dbReference type="EMBL" id="KIJ24518.1"/>
    </source>
</evidence>
<proteinExistence type="predicted"/>
<feature type="region of interest" description="Disordered" evidence="1">
    <location>
        <begin position="32"/>
        <end position="59"/>
    </location>
</feature>
<feature type="compositionally biased region" description="Low complexity" evidence="1">
    <location>
        <begin position="49"/>
        <end position="59"/>
    </location>
</feature>
<sequence>MSTSHRPSTRKPSKEAKDFLTAFGAKAVGLVHPRSTSRSHIPVPSPTSQTATTTQTATTAQTTKVDDAIGKHSLIIFVCNLSQFIPGPIPIQTLLQTVFSVVQLGTRTPGIKQEVFEFAKQILRDFVSIVQIFHAVPTGTLQEEAWQNLVGMSGDEQKRILLSNRDFVKWKEKLIIQQNNIMSHIFLSDSGKWIMKMISVRLIHRHMH</sequence>
<reference evidence="2 3" key="1">
    <citation type="submission" date="2014-06" db="EMBL/GenBank/DDBJ databases">
        <title>Evolutionary Origins and Diversification of the Mycorrhizal Mutualists.</title>
        <authorList>
            <consortium name="DOE Joint Genome Institute"/>
            <consortium name="Mycorrhizal Genomics Consortium"/>
            <person name="Kohler A."/>
            <person name="Kuo A."/>
            <person name="Nagy L.G."/>
            <person name="Floudas D."/>
            <person name="Copeland A."/>
            <person name="Barry K.W."/>
            <person name="Cichocki N."/>
            <person name="Veneault-Fourrey C."/>
            <person name="LaButti K."/>
            <person name="Lindquist E.A."/>
            <person name="Lipzen A."/>
            <person name="Lundell T."/>
            <person name="Morin E."/>
            <person name="Murat C."/>
            <person name="Riley R."/>
            <person name="Ohm R."/>
            <person name="Sun H."/>
            <person name="Tunlid A."/>
            <person name="Henrissat B."/>
            <person name="Grigoriev I.V."/>
            <person name="Hibbett D.S."/>
            <person name="Martin F."/>
        </authorList>
    </citation>
    <scope>NUCLEOTIDE SEQUENCE [LARGE SCALE GENOMIC DNA]</scope>
    <source>
        <strain evidence="2 3">SS14</strain>
    </source>
</reference>
<keyword evidence="3" id="KW-1185">Reference proteome</keyword>
<protein>
    <submittedName>
        <fullName evidence="2">Uncharacterized protein</fullName>
    </submittedName>
</protein>
<evidence type="ECO:0000256" key="1">
    <source>
        <dbReference type="SAM" id="MobiDB-lite"/>
    </source>
</evidence>
<dbReference type="AlphaFoldDB" id="A0A0C9T6H0"/>
<name>A0A0C9T6H0_SPHS4</name>
<dbReference type="EMBL" id="KN837482">
    <property type="protein sequence ID" value="KIJ24518.1"/>
    <property type="molecule type" value="Genomic_DNA"/>
</dbReference>
<accession>A0A0C9T6H0</accession>
<organism evidence="2 3">
    <name type="scientific">Sphaerobolus stellatus (strain SS14)</name>
    <dbReference type="NCBI Taxonomy" id="990650"/>
    <lineage>
        <taxon>Eukaryota</taxon>
        <taxon>Fungi</taxon>
        <taxon>Dikarya</taxon>
        <taxon>Basidiomycota</taxon>
        <taxon>Agaricomycotina</taxon>
        <taxon>Agaricomycetes</taxon>
        <taxon>Phallomycetidae</taxon>
        <taxon>Geastrales</taxon>
        <taxon>Sphaerobolaceae</taxon>
        <taxon>Sphaerobolus</taxon>
    </lineage>
</organism>
<dbReference type="HOGENOM" id="CLU_1321648_0_0_1"/>